<keyword evidence="3 5" id="KW-1133">Transmembrane helix</keyword>
<evidence type="ECO:0000313" key="7">
    <source>
        <dbReference type="Proteomes" id="UP000077412"/>
    </source>
</evidence>
<gene>
    <name evidence="6" type="ORF">ABE41_017850</name>
</gene>
<dbReference type="Pfam" id="PF01566">
    <property type="entry name" value="Nramp"/>
    <property type="match status" value="1"/>
</dbReference>
<dbReference type="PANTHER" id="PTHR11706:SF2">
    <property type="entry name" value="TRANSPORTER PROTEIN"/>
    <property type="match status" value="1"/>
</dbReference>
<dbReference type="KEGG" id="far:ABE41_017850"/>
<dbReference type="AlphaFoldDB" id="A0A1B1Z923"/>
<feature type="transmembrane region" description="Helical" evidence="5">
    <location>
        <begin position="182"/>
        <end position="205"/>
    </location>
</feature>
<comment type="subcellular location">
    <subcellularLocation>
        <location evidence="1">Membrane</location>
        <topology evidence="1">Multi-pass membrane protein</topology>
    </subcellularLocation>
</comment>
<reference evidence="6 7" key="1">
    <citation type="submission" date="2016-08" db="EMBL/GenBank/DDBJ databases">
        <title>Complete genome sequence of Fictibacillus arsenicus G25-54, a strain with toxicity to nematodes and a potential arsenic-resistance activity.</title>
        <authorList>
            <person name="Zheng Z."/>
        </authorList>
    </citation>
    <scope>NUCLEOTIDE SEQUENCE [LARGE SCALE GENOMIC DNA]</scope>
    <source>
        <strain evidence="6 7">G25-54</strain>
    </source>
</reference>
<dbReference type="GO" id="GO:0005886">
    <property type="term" value="C:plasma membrane"/>
    <property type="evidence" value="ECO:0007669"/>
    <property type="project" value="TreeGrafter"/>
</dbReference>
<feature type="transmembrane region" description="Helical" evidence="5">
    <location>
        <begin position="269"/>
        <end position="295"/>
    </location>
</feature>
<evidence type="ECO:0000256" key="3">
    <source>
        <dbReference type="ARBA" id="ARBA00022989"/>
    </source>
</evidence>
<dbReference type="GO" id="GO:0015086">
    <property type="term" value="F:cadmium ion transmembrane transporter activity"/>
    <property type="evidence" value="ECO:0007669"/>
    <property type="project" value="TreeGrafter"/>
</dbReference>
<feature type="transmembrane region" description="Helical" evidence="5">
    <location>
        <begin position="143"/>
        <end position="162"/>
    </location>
</feature>
<name>A0A1B1Z923_9BACL</name>
<organism evidence="6 7">
    <name type="scientific">Fictibacillus arsenicus</name>
    <dbReference type="NCBI Taxonomy" id="255247"/>
    <lineage>
        <taxon>Bacteria</taxon>
        <taxon>Bacillati</taxon>
        <taxon>Bacillota</taxon>
        <taxon>Bacilli</taxon>
        <taxon>Bacillales</taxon>
        <taxon>Fictibacillaceae</taxon>
        <taxon>Fictibacillus</taxon>
    </lineage>
</organism>
<feature type="transmembrane region" description="Helical" evidence="5">
    <location>
        <begin position="76"/>
        <end position="98"/>
    </location>
</feature>
<evidence type="ECO:0000256" key="2">
    <source>
        <dbReference type="ARBA" id="ARBA00022692"/>
    </source>
</evidence>
<feature type="transmembrane region" description="Helical" evidence="5">
    <location>
        <begin position="110"/>
        <end position="131"/>
    </location>
</feature>
<evidence type="ECO:0008006" key="8">
    <source>
        <dbReference type="Google" id="ProtNLM"/>
    </source>
</evidence>
<keyword evidence="4 5" id="KW-0472">Membrane</keyword>
<dbReference type="GO" id="GO:0005384">
    <property type="term" value="F:manganese ion transmembrane transporter activity"/>
    <property type="evidence" value="ECO:0007669"/>
    <property type="project" value="TreeGrafter"/>
</dbReference>
<feature type="transmembrane region" description="Helical" evidence="5">
    <location>
        <begin position="226"/>
        <end position="249"/>
    </location>
</feature>
<evidence type="ECO:0000313" key="6">
    <source>
        <dbReference type="EMBL" id="ANX13879.1"/>
    </source>
</evidence>
<feature type="transmembrane region" description="Helical" evidence="5">
    <location>
        <begin position="307"/>
        <end position="324"/>
    </location>
</feature>
<evidence type="ECO:0000256" key="4">
    <source>
        <dbReference type="ARBA" id="ARBA00023136"/>
    </source>
</evidence>
<dbReference type="PANTHER" id="PTHR11706">
    <property type="entry name" value="SOLUTE CARRIER PROTEIN FAMILY 11 MEMBER"/>
    <property type="match status" value="1"/>
</dbReference>
<dbReference type="GO" id="GO:0034755">
    <property type="term" value="P:iron ion transmembrane transport"/>
    <property type="evidence" value="ECO:0007669"/>
    <property type="project" value="TreeGrafter"/>
</dbReference>
<accession>A0A1B1Z923</accession>
<keyword evidence="2 5" id="KW-0812">Transmembrane</keyword>
<dbReference type="InterPro" id="IPR001046">
    <property type="entry name" value="NRAMP_fam"/>
</dbReference>
<protein>
    <recommendedName>
        <fullName evidence="8">Divalent metal cation transporter</fullName>
    </recommendedName>
</protein>
<proteinExistence type="predicted"/>
<dbReference type="EMBL" id="CP016761">
    <property type="protein sequence ID" value="ANX13879.1"/>
    <property type="molecule type" value="Genomic_DNA"/>
</dbReference>
<dbReference type="OrthoDB" id="141480at2"/>
<keyword evidence="7" id="KW-1185">Reference proteome</keyword>
<feature type="transmembrane region" description="Helical" evidence="5">
    <location>
        <begin position="366"/>
        <end position="388"/>
    </location>
</feature>
<dbReference type="Proteomes" id="UP000077412">
    <property type="component" value="Chromosome"/>
</dbReference>
<feature type="transmembrane region" description="Helical" evidence="5">
    <location>
        <begin position="330"/>
        <end position="354"/>
    </location>
</feature>
<evidence type="ECO:0000256" key="1">
    <source>
        <dbReference type="ARBA" id="ARBA00004141"/>
    </source>
</evidence>
<evidence type="ECO:0000256" key="5">
    <source>
        <dbReference type="SAM" id="Phobius"/>
    </source>
</evidence>
<sequence length="396" mass="41564">MKKESKASILLGAAFLMATSAIGPGFLTQTTHFTSILAASFGFVILTSIIIDIGAQMNVWRIIAVSEKRAQDIANDVLPGLGFFLAALIVMGGLAFNIGNIAGAGLGVNVLFGVSPKMGALLSGVIAILVFVVREAGKAMDRFTQVAGFIMIALTVYVMFTAQPPVGEAVVKTFVPDTIDVLAIVTLVGGTVGGYITFAGAHRLLDAGIKGKENLGEVTRSSVSAIGIASIMRIFLFLAALGVVAQGLTLDPANPPASVFKLAAGNVGYKIFGVVMWAAAITSVVGAAYTSVSFIRTFSPTLEKYHKWIIIGFIAVSTLVFTIIGQPVKILILVGSLNGLILPISLGVMLIAAYKPKIVGDYKHPMWMTIFGVLIVVIMAIMSVYSLYTGLPKLFA</sequence>
<feature type="transmembrane region" description="Helical" evidence="5">
    <location>
        <begin position="36"/>
        <end position="55"/>
    </location>
</feature>
<dbReference type="STRING" id="255247.ABE41_017850"/>
<dbReference type="RefSeq" id="WP_066293299.1">
    <property type="nucleotide sequence ID" value="NZ_CP016761.1"/>
</dbReference>